<accession>H3BZ69</accession>
<sequence length="185" mass="21402">MAAGGHTLVGFFHADETVFYFNDLQDDSFHLWFVSPKWIKSKRNKFLILDDSEEFRAQDLSVDERECHPERKFNVKYYKNSDSVGRTGVSLYVLKGDRKLTVCCNNRLEVHPGEMDVSENVAGKAHQALFYLLEVASSCYLLESSLYPSMFLAFEPDEHDHTLSKLALRRKELEEVDESCYITML</sequence>
<keyword evidence="2" id="KW-1185">Reference proteome</keyword>
<dbReference type="AlphaFoldDB" id="H3BZ69"/>
<proteinExistence type="predicted"/>
<dbReference type="HOGENOM" id="CLU_1460828_0_0_1"/>
<evidence type="ECO:0008006" key="3">
    <source>
        <dbReference type="Google" id="ProtNLM"/>
    </source>
</evidence>
<reference evidence="1" key="2">
    <citation type="submission" date="2025-08" db="UniProtKB">
        <authorList>
            <consortium name="Ensembl"/>
        </authorList>
    </citation>
    <scope>IDENTIFICATION</scope>
</reference>
<evidence type="ECO:0000313" key="1">
    <source>
        <dbReference type="Ensembl" id="ENSTNIP00000001285.1"/>
    </source>
</evidence>
<dbReference type="CDD" id="cd23298">
    <property type="entry name" value="beta-trefoil_IL18"/>
    <property type="match status" value="1"/>
</dbReference>
<dbReference type="Gene3D" id="2.80.10.50">
    <property type="match status" value="1"/>
</dbReference>
<dbReference type="InParanoid" id="H3BZ69"/>
<dbReference type="STRING" id="99883.ENSTNIP00000001285"/>
<dbReference type="Proteomes" id="UP000007303">
    <property type="component" value="Unassembled WGS sequence"/>
</dbReference>
<protein>
    <recommendedName>
        <fullName evidence="3">Interleukin-18</fullName>
    </recommendedName>
</protein>
<organism evidence="1 2">
    <name type="scientific">Tetraodon nigroviridis</name>
    <name type="common">Spotted green pufferfish</name>
    <name type="synonym">Chelonodon nigroviridis</name>
    <dbReference type="NCBI Taxonomy" id="99883"/>
    <lineage>
        <taxon>Eukaryota</taxon>
        <taxon>Metazoa</taxon>
        <taxon>Chordata</taxon>
        <taxon>Craniata</taxon>
        <taxon>Vertebrata</taxon>
        <taxon>Euteleostomi</taxon>
        <taxon>Actinopterygii</taxon>
        <taxon>Neopterygii</taxon>
        <taxon>Teleostei</taxon>
        <taxon>Neoteleostei</taxon>
        <taxon>Acanthomorphata</taxon>
        <taxon>Eupercaria</taxon>
        <taxon>Tetraodontiformes</taxon>
        <taxon>Tetradontoidea</taxon>
        <taxon>Tetraodontidae</taxon>
        <taxon>Tetraodon</taxon>
    </lineage>
</organism>
<evidence type="ECO:0000313" key="2">
    <source>
        <dbReference type="Proteomes" id="UP000007303"/>
    </source>
</evidence>
<reference evidence="2" key="1">
    <citation type="journal article" date="2004" name="Nature">
        <title>Genome duplication in the teleost fish Tetraodon nigroviridis reveals the early vertebrate proto-karyotype.</title>
        <authorList>
            <person name="Jaillon O."/>
            <person name="Aury J.-M."/>
            <person name="Brunet F."/>
            <person name="Petit J.-L."/>
            <person name="Stange-Thomann N."/>
            <person name="Mauceli E."/>
            <person name="Bouneau L."/>
            <person name="Fischer C."/>
            <person name="Ozouf-Costaz C."/>
            <person name="Bernot A."/>
            <person name="Nicaud S."/>
            <person name="Jaffe D."/>
            <person name="Fisher S."/>
            <person name="Lutfalla G."/>
            <person name="Dossat C."/>
            <person name="Segurens B."/>
            <person name="Dasilva C."/>
            <person name="Salanoubat M."/>
            <person name="Levy M."/>
            <person name="Boudet N."/>
            <person name="Castellano S."/>
            <person name="Anthouard V."/>
            <person name="Jubin C."/>
            <person name="Castelli V."/>
            <person name="Katinka M."/>
            <person name="Vacherie B."/>
            <person name="Biemont C."/>
            <person name="Skalli Z."/>
            <person name="Cattolico L."/>
            <person name="Poulain J."/>
            <person name="De Berardinis V."/>
            <person name="Cruaud C."/>
            <person name="Duprat S."/>
            <person name="Brottier P."/>
            <person name="Coutanceau J.-P."/>
            <person name="Gouzy J."/>
            <person name="Parra G."/>
            <person name="Lardier G."/>
            <person name="Chapple C."/>
            <person name="McKernan K.J."/>
            <person name="McEwan P."/>
            <person name="Bosak S."/>
            <person name="Kellis M."/>
            <person name="Volff J.-N."/>
            <person name="Guigo R."/>
            <person name="Zody M.C."/>
            <person name="Mesirov J."/>
            <person name="Lindblad-Toh K."/>
            <person name="Birren B."/>
            <person name="Nusbaum C."/>
            <person name="Kahn D."/>
            <person name="Robinson-Rechavi M."/>
            <person name="Laudet V."/>
            <person name="Schachter V."/>
            <person name="Quetier F."/>
            <person name="Saurin W."/>
            <person name="Scarpelli C."/>
            <person name="Wincker P."/>
            <person name="Lander E.S."/>
            <person name="Weissenbach J."/>
            <person name="Roest Crollius H."/>
        </authorList>
    </citation>
    <scope>NUCLEOTIDE SEQUENCE [LARGE SCALE GENOMIC DNA]</scope>
</reference>
<dbReference type="Ensembl" id="ENSTNIT00000001978.1">
    <property type="protein sequence ID" value="ENSTNIP00000001285.1"/>
    <property type="gene ID" value="ENSTNIG00000000265.1"/>
</dbReference>
<dbReference type="GeneTree" id="ENSGT00390000001053"/>
<dbReference type="SUPFAM" id="SSF50353">
    <property type="entry name" value="Cytokine"/>
    <property type="match status" value="1"/>
</dbReference>
<reference evidence="1" key="3">
    <citation type="submission" date="2025-09" db="UniProtKB">
        <authorList>
            <consortium name="Ensembl"/>
        </authorList>
    </citation>
    <scope>IDENTIFICATION</scope>
</reference>
<dbReference type="InterPro" id="IPR008996">
    <property type="entry name" value="IL1/FGF"/>
</dbReference>
<name>H3BZ69_TETNG</name>
<dbReference type="OMA" id="RECHPER"/>